<dbReference type="OrthoDB" id="5454890at2"/>
<dbReference type="AlphaFoldDB" id="C6BTF5"/>
<organism evidence="2 3">
    <name type="scientific">Maridesulfovibrio salexigens (strain ATCC 14822 / DSM 2638 / NCIMB 8403 / VKM B-1763)</name>
    <name type="common">Desulfovibrio salexigens</name>
    <dbReference type="NCBI Taxonomy" id="526222"/>
    <lineage>
        <taxon>Bacteria</taxon>
        <taxon>Pseudomonadati</taxon>
        <taxon>Thermodesulfobacteriota</taxon>
        <taxon>Desulfovibrionia</taxon>
        <taxon>Desulfovibrionales</taxon>
        <taxon>Desulfovibrionaceae</taxon>
        <taxon>Maridesulfovibrio</taxon>
    </lineage>
</organism>
<dbReference type="Proteomes" id="UP000002601">
    <property type="component" value="Chromosome"/>
</dbReference>
<dbReference type="InterPro" id="IPR007690">
    <property type="entry name" value="T2SS_GspM"/>
</dbReference>
<dbReference type="HOGENOM" id="CLU_1608191_0_0_7"/>
<dbReference type="KEGG" id="dsa:Desal_3590"/>
<dbReference type="GO" id="GO:0015628">
    <property type="term" value="P:protein secretion by the type II secretion system"/>
    <property type="evidence" value="ECO:0007669"/>
    <property type="project" value="InterPro"/>
</dbReference>
<evidence type="ECO:0000313" key="2">
    <source>
        <dbReference type="EMBL" id="ACS81636.1"/>
    </source>
</evidence>
<dbReference type="Pfam" id="PF04612">
    <property type="entry name" value="T2SSM"/>
    <property type="match status" value="1"/>
</dbReference>
<dbReference type="GO" id="GO:0015627">
    <property type="term" value="C:type II protein secretion system complex"/>
    <property type="evidence" value="ECO:0007669"/>
    <property type="project" value="InterPro"/>
</dbReference>
<name>C6BTF5_MARSD</name>
<dbReference type="STRING" id="526222.Desal_3590"/>
<keyword evidence="1" id="KW-0812">Transmembrane</keyword>
<sequence length="165" mass="18494">MDLERFYIWQDWPADKQKLFFTALVVGWALVLFMIWSGFAESQSKAERITLSSKQKYAKVVPLVEQLKAGESSRGALVDREPMTAAQQVIRDLGLDGRLTSLRPLQAGANSGQGVQVLLESLNLPELVALMRDFNVRGALKVTNFNINHRLDSPELADVQIILVR</sequence>
<gene>
    <name evidence="2" type="ordered locus">Desal_3590</name>
</gene>
<feature type="transmembrane region" description="Helical" evidence="1">
    <location>
        <begin position="20"/>
        <end position="39"/>
    </location>
</feature>
<proteinExistence type="predicted"/>
<keyword evidence="3" id="KW-1185">Reference proteome</keyword>
<dbReference type="RefSeq" id="WP_015853452.1">
    <property type="nucleotide sequence ID" value="NC_012881.1"/>
</dbReference>
<keyword evidence="1" id="KW-0472">Membrane</keyword>
<reference evidence="2 3" key="1">
    <citation type="submission" date="2009-06" db="EMBL/GenBank/DDBJ databases">
        <title>Complete sequence of Desulfovibrio salexigens DSM 2638.</title>
        <authorList>
            <consortium name="US DOE Joint Genome Institute"/>
            <person name="Lucas S."/>
            <person name="Copeland A."/>
            <person name="Lapidus A."/>
            <person name="Glavina del Rio T."/>
            <person name="Tice H."/>
            <person name="Bruce D."/>
            <person name="Goodwin L."/>
            <person name="Pitluck S."/>
            <person name="Munk A.C."/>
            <person name="Brettin T."/>
            <person name="Detter J.C."/>
            <person name="Han C."/>
            <person name="Tapia R."/>
            <person name="Larimer F."/>
            <person name="Land M."/>
            <person name="Hauser L."/>
            <person name="Kyrpides N."/>
            <person name="Anderson I."/>
            <person name="Wall J.D."/>
            <person name="Arkin A.P."/>
            <person name="Dehal P."/>
            <person name="Chivian D."/>
            <person name="Giles B."/>
            <person name="Hazen T.C."/>
        </authorList>
    </citation>
    <scope>NUCLEOTIDE SEQUENCE [LARGE SCALE GENOMIC DNA]</scope>
    <source>
        <strain evidence="3">ATCC 14822 / DSM 2638 / NCIMB 8403 / VKM B-1763</strain>
    </source>
</reference>
<protein>
    <submittedName>
        <fullName evidence="2">Uncharacterized protein</fullName>
    </submittedName>
</protein>
<dbReference type="eggNOG" id="ENOG503181W">
    <property type="taxonomic scope" value="Bacteria"/>
</dbReference>
<evidence type="ECO:0000313" key="3">
    <source>
        <dbReference type="Proteomes" id="UP000002601"/>
    </source>
</evidence>
<keyword evidence="1" id="KW-1133">Transmembrane helix</keyword>
<accession>C6BTF5</accession>
<dbReference type="EMBL" id="CP001649">
    <property type="protein sequence ID" value="ACS81636.1"/>
    <property type="molecule type" value="Genomic_DNA"/>
</dbReference>
<evidence type="ECO:0000256" key="1">
    <source>
        <dbReference type="SAM" id="Phobius"/>
    </source>
</evidence>